<evidence type="ECO:0000313" key="3">
    <source>
        <dbReference type="Proteomes" id="UP001187734"/>
    </source>
</evidence>
<dbReference type="Pfam" id="PF01738">
    <property type="entry name" value="DLH"/>
    <property type="match status" value="1"/>
</dbReference>
<comment type="caution">
    <text evidence="2">The sequence shown here is derived from an EMBL/GenBank/DDBJ whole genome shotgun (WGS) entry which is preliminary data.</text>
</comment>
<protein>
    <recommendedName>
        <fullName evidence="1">Dienelactone hydrolase domain-containing protein</fullName>
    </recommendedName>
</protein>
<dbReference type="PANTHER" id="PTHR17630">
    <property type="entry name" value="DIENELACTONE HYDROLASE"/>
    <property type="match status" value="1"/>
</dbReference>
<dbReference type="Proteomes" id="UP001187734">
    <property type="component" value="Unassembled WGS sequence"/>
</dbReference>
<dbReference type="PANTHER" id="PTHR17630:SF105">
    <property type="entry name" value="DIENELACTONE HYDROLASE FAMILY PROTEIN (AFU_ORTHOLOGUE AFUA_4G08790)"/>
    <property type="match status" value="1"/>
</dbReference>
<dbReference type="AlphaFoldDB" id="A0AAE8MK98"/>
<keyword evidence="3" id="KW-1185">Reference proteome</keyword>
<dbReference type="SUPFAM" id="SSF53474">
    <property type="entry name" value="alpha/beta-Hydrolases"/>
    <property type="match status" value="1"/>
</dbReference>
<sequence length="235" mass="26603">MAEEGRSNSPWRIGVYYQRLFLRGLRSELFEVARGLNLKQSRVQDNESQARLQRAIYTFQVLSLAIPWMNRTKTSFTYPRVVSFVQALRTSPPTFPTNNLKVGVAGFCWGGKHAVLLSQDDAFTRVQRHESQIKSTDLEPLIDCAFITHPSNLEVPDDIEAIMVPISVAVSDNYMVLKAAPAKQMKHILEAESGHKVTILPGAKHGFAIRTHPDDKYEMECAEKAEIQAIKWFTK</sequence>
<reference evidence="2" key="1">
    <citation type="submission" date="2018-03" db="EMBL/GenBank/DDBJ databases">
        <authorList>
            <person name="Guldener U."/>
        </authorList>
    </citation>
    <scope>NUCLEOTIDE SEQUENCE</scope>
</reference>
<evidence type="ECO:0000313" key="2">
    <source>
        <dbReference type="EMBL" id="SPJ87164.1"/>
    </source>
</evidence>
<feature type="domain" description="Dienelactone hydrolase" evidence="1">
    <location>
        <begin position="79"/>
        <end position="234"/>
    </location>
</feature>
<dbReference type="EMBL" id="ONZP01000563">
    <property type="protein sequence ID" value="SPJ87164.1"/>
    <property type="molecule type" value="Genomic_DNA"/>
</dbReference>
<organism evidence="2 3">
    <name type="scientific">Fusarium torulosum</name>
    <dbReference type="NCBI Taxonomy" id="33205"/>
    <lineage>
        <taxon>Eukaryota</taxon>
        <taxon>Fungi</taxon>
        <taxon>Dikarya</taxon>
        <taxon>Ascomycota</taxon>
        <taxon>Pezizomycotina</taxon>
        <taxon>Sordariomycetes</taxon>
        <taxon>Hypocreomycetidae</taxon>
        <taxon>Hypocreales</taxon>
        <taxon>Nectriaceae</taxon>
        <taxon>Fusarium</taxon>
    </lineage>
</organism>
<gene>
    <name evidence="2" type="ORF">FTOL_12189</name>
</gene>
<evidence type="ECO:0000259" key="1">
    <source>
        <dbReference type="Pfam" id="PF01738"/>
    </source>
</evidence>
<dbReference type="InterPro" id="IPR002925">
    <property type="entry name" value="Dienelactn_hydro"/>
</dbReference>
<accession>A0AAE8MK98</accession>
<dbReference type="GO" id="GO:0016787">
    <property type="term" value="F:hydrolase activity"/>
    <property type="evidence" value="ECO:0007669"/>
    <property type="project" value="InterPro"/>
</dbReference>
<dbReference type="Gene3D" id="3.40.50.1820">
    <property type="entry name" value="alpha/beta hydrolase"/>
    <property type="match status" value="1"/>
</dbReference>
<proteinExistence type="predicted"/>
<dbReference type="InterPro" id="IPR029058">
    <property type="entry name" value="AB_hydrolase_fold"/>
</dbReference>
<name>A0AAE8MK98_9HYPO</name>